<comment type="caution">
    <text evidence="1">The sequence shown here is derived from an EMBL/GenBank/DDBJ whole genome shotgun (WGS) entry which is preliminary data.</text>
</comment>
<proteinExistence type="predicted"/>
<dbReference type="EMBL" id="RAPQ01000009">
    <property type="protein sequence ID" value="RKE02336.1"/>
    <property type="molecule type" value="Genomic_DNA"/>
</dbReference>
<gene>
    <name evidence="1" type="ORF">BXY64_2424</name>
</gene>
<dbReference type="RefSeq" id="WP_147375982.1">
    <property type="nucleotide sequence ID" value="NZ_RAPQ01000009.1"/>
</dbReference>
<dbReference type="Proteomes" id="UP000284531">
    <property type="component" value="Unassembled WGS sequence"/>
</dbReference>
<organism evidence="1 2">
    <name type="scientific">Marinifilum flexuosum</name>
    <dbReference type="NCBI Taxonomy" id="1117708"/>
    <lineage>
        <taxon>Bacteria</taxon>
        <taxon>Pseudomonadati</taxon>
        <taxon>Bacteroidota</taxon>
        <taxon>Bacteroidia</taxon>
        <taxon>Marinilabiliales</taxon>
        <taxon>Marinifilaceae</taxon>
    </lineage>
</organism>
<sequence>MMILKVFFTPDEIKKFFRDNGFQVVTREFGRFEKGYHNRDEWVKVDEDAVVIDGKYVKASELFEKVTEAKIKKMIAPESLETKRVIERTFKQIKNKHLCN</sequence>
<protein>
    <submittedName>
        <fullName evidence="1">Uncharacterized protein</fullName>
    </submittedName>
</protein>
<accession>A0A419X3I9</accession>
<evidence type="ECO:0000313" key="2">
    <source>
        <dbReference type="Proteomes" id="UP000284531"/>
    </source>
</evidence>
<keyword evidence="2" id="KW-1185">Reference proteome</keyword>
<reference evidence="1 2" key="1">
    <citation type="submission" date="2018-09" db="EMBL/GenBank/DDBJ databases">
        <title>Genomic Encyclopedia of Archaeal and Bacterial Type Strains, Phase II (KMG-II): from individual species to whole genera.</title>
        <authorList>
            <person name="Goeker M."/>
        </authorList>
    </citation>
    <scope>NUCLEOTIDE SEQUENCE [LARGE SCALE GENOMIC DNA]</scope>
    <source>
        <strain evidence="1 2">DSM 21950</strain>
    </source>
</reference>
<name>A0A419X3I9_9BACT</name>
<evidence type="ECO:0000313" key="1">
    <source>
        <dbReference type="EMBL" id="RKE02336.1"/>
    </source>
</evidence>
<dbReference type="AlphaFoldDB" id="A0A419X3I9"/>